<comment type="caution">
    <text evidence="4">The sequence shown here is derived from an EMBL/GenBank/DDBJ whole genome shotgun (WGS) entry which is preliminary data.</text>
</comment>
<dbReference type="InterPro" id="IPR006311">
    <property type="entry name" value="TAT_signal"/>
</dbReference>
<dbReference type="EMBL" id="SJPL01000001">
    <property type="protein sequence ID" value="TWT71055.1"/>
    <property type="molecule type" value="Genomic_DNA"/>
</dbReference>
<dbReference type="InterPro" id="IPR036291">
    <property type="entry name" value="NAD(P)-bd_dom_sf"/>
</dbReference>
<protein>
    <submittedName>
        <fullName evidence="4">1,5-anhydro-D-fructose reductase</fullName>
        <ecNumber evidence="4">1.1.1.292</ecNumber>
    </submittedName>
</protein>
<proteinExistence type="predicted"/>
<feature type="domain" description="Gfo/Idh/MocA-like oxidoreductase bacterial type C-terminal" evidence="3">
    <location>
        <begin position="204"/>
        <end position="268"/>
    </location>
</feature>
<keyword evidence="1" id="KW-0732">Signal</keyword>
<dbReference type="EC" id="1.1.1.292" evidence="4"/>
<dbReference type="Gene3D" id="3.30.360.10">
    <property type="entry name" value="Dihydrodipicolinate Reductase, domain 2"/>
    <property type="match status" value="1"/>
</dbReference>
<evidence type="ECO:0000313" key="5">
    <source>
        <dbReference type="Proteomes" id="UP000317238"/>
    </source>
</evidence>
<evidence type="ECO:0000259" key="2">
    <source>
        <dbReference type="Pfam" id="PF01408"/>
    </source>
</evidence>
<feature type="domain" description="Gfo/Idh/MocA-like oxidoreductase bacterial type C-terminal" evidence="3">
    <location>
        <begin position="368"/>
        <end position="437"/>
    </location>
</feature>
<feature type="signal peptide" evidence="1">
    <location>
        <begin position="1"/>
        <end position="34"/>
    </location>
</feature>
<dbReference type="RefSeq" id="WP_146439601.1">
    <property type="nucleotide sequence ID" value="NZ_SJPL01000001.1"/>
</dbReference>
<dbReference type="SUPFAM" id="SSF51735">
    <property type="entry name" value="NAD(P)-binding Rossmann-fold domains"/>
    <property type="match status" value="1"/>
</dbReference>
<organism evidence="4 5">
    <name type="scientific">Crateriforma conspicua</name>
    <dbReference type="NCBI Taxonomy" id="2527996"/>
    <lineage>
        <taxon>Bacteria</taxon>
        <taxon>Pseudomonadati</taxon>
        <taxon>Planctomycetota</taxon>
        <taxon>Planctomycetia</taxon>
        <taxon>Planctomycetales</taxon>
        <taxon>Planctomycetaceae</taxon>
        <taxon>Crateriforma</taxon>
    </lineage>
</organism>
<dbReference type="AlphaFoldDB" id="A0A5C5Y9Q7"/>
<dbReference type="InterPro" id="IPR050463">
    <property type="entry name" value="Gfo/Idh/MocA_oxidrdct_glycsds"/>
</dbReference>
<dbReference type="Proteomes" id="UP000317238">
    <property type="component" value="Unassembled WGS sequence"/>
</dbReference>
<feature type="chain" id="PRO_5022864455" evidence="1">
    <location>
        <begin position="35"/>
        <end position="440"/>
    </location>
</feature>
<keyword evidence="5" id="KW-1185">Reference proteome</keyword>
<dbReference type="PANTHER" id="PTHR43818">
    <property type="entry name" value="BCDNA.GH03377"/>
    <property type="match status" value="1"/>
</dbReference>
<keyword evidence="4" id="KW-0560">Oxidoreductase</keyword>
<dbReference type="GO" id="GO:0000166">
    <property type="term" value="F:nucleotide binding"/>
    <property type="evidence" value="ECO:0007669"/>
    <property type="project" value="InterPro"/>
</dbReference>
<dbReference type="Gene3D" id="3.40.50.720">
    <property type="entry name" value="NAD(P)-binding Rossmann-like Domain"/>
    <property type="match status" value="1"/>
</dbReference>
<dbReference type="SUPFAM" id="SSF55347">
    <property type="entry name" value="Glyceraldehyde-3-phosphate dehydrogenase-like, C-terminal domain"/>
    <property type="match status" value="1"/>
</dbReference>
<evidence type="ECO:0000313" key="4">
    <source>
        <dbReference type="EMBL" id="TWT71055.1"/>
    </source>
</evidence>
<dbReference type="PANTHER" id="PTHR43818:SF5">
    <property type="entry name" value="OXIDOREDUCTASE FAMILY PROTEIN"/>
    <property type="match status" value="1"/>
</dbReference>
<dbReference type="InterPro" id="IPR000683">
    <property type="entry name" value="Gfo/Idh/MocA-like_OxRdtase_N"/>
</dbReference>
<dbReference type="PROSITE" id="PS51318">
    <property type="entry name" value="TAT"/>
    <property type="match status" value="1"/>
</dbReference>
<evidence type="ECO:0000256" key="1">
    <source>
        <dbReference type="SAM" id="SignalP"/>
    </source>
</evidence>
<dbReference type="Pfam" id="PF19051">
    <property type="entry name" value="GFO_IDH_MocA_C2"/>
    <property type="match status" value="2"/>
</dbReference>
<dbReference type="InterPro" id="IPR043906">
    <property type="entry name" value="Gfo/Idh/MocA_OxRdtase_bact_C"/>
</dbReference>
<dbReference type="Pfam" id="PF01408">
    <property type="entry name" value="GFO_IDH_MocA"/>
    <property type="match status" value="1"/>
</dbReference>
<sequence length="440" mass="49194" precursor="true">MSHRPSSISRRQFQKSASTTFVLSAATAASSARAAGSNDRVSLGFIGVANRGGQLMKAFAEHQDCSPDYLCDVDSKTLEKAAKQTGGSPKTTADYRKVIDDDSIDAIVIATPDHWHAIQCISGCAAGKDVYVEKPLAVTIHEGRAMVDAARKYDRIVQVGTHRRSSGLYQELSQRIQNGLLGKVCMSRAFRLSNMAPDGIGRRPAMTPPEHLDWDMWLGPRAQRPYQDNIAPYKFRWWQDYSSQMGNWGVHYLDAIRWCIGEEAPSSVCAMGGQFAIDDDRTIPDTMEVTFQFPSGRLAVFGQYETSGNPMMPTGEIELRGTLGTAYVSERTYEIIPERRGQFATEHPMAKPEKGTEDSSNHHLTSNHARNFLDCMRSRRQPNADVEIGHRSTTFCHLANISLKLGRRLQWDADAERFVGDDDANAMLHYEYRKPWKLPV</sequence>
<reference evidence="4 5" key="1">
    <citation type="submission" date="2019-02" db="EMBL/GenBank/DDBJ databases">
        <title>Deep-cultivation of Planctomycetes and their phenomic and genomic characterization uncovers novel biology.</title>
        <authorList>
            <person name="Wiegand S."/>
            <person name="Jogler M."/>
            <person name="Boedeker C."/>
            <person name="Pinto D."/>
            <person name="Vollmers J."/>
            <person name="Rivas-Marin E."/>
            <person name="Kohn T."/>
            <person name="Peeters S.H."/>
            <person name="Heuer A."/>
            <person name="Rast P."/>
            <person name="Oberbeckmann S."/>
            <person name="Bunk B."/>
            <person name="Jeske O."/>
            <person name="Meyerdierks A."/>
            <person name="Storesund J.E."/>
            <person name="Kallscheuer N."/>
            <person name="Luecker S."/>
            <person name="Lage O.M."/>
            <person name="Pohl T."/>
            <person name="Merkel B.J."/>
            <person name="Hornburger P."/>
            <person name="Mueller R.-W."/>
            <person name="Bruemmer F."/>
            <person name="Labrenz M."/>
            <person name="Spormann A.M."/>
            <person name="Op Den Camp H."/>
            <person name="Overmann J."/>
            <person name="Amann R."/>
            <person name="Jetten M.S.M."/>
            <person name="Mascher T."/>
            <person name="Medema M.H."/>
            <person name="Devos D.P."/>
            <person name="Kaster A.-K."/>
            <person name="Ovreas L."/>
            <person name="Rohde M."/>
            <person name="Galperin M.Y."/>
            <person name="Jogler C."/>
        </authorList>
    </citation>
    <scope>NUCLEOTIDE SEQUENCE [LARGE SCALE GENOMIC DNA]</scope>
    <source>
        <strain evidence="4 5">Pan14r</strain>
    </source>
</reference>
<gene>
    <name evidence="4" type="primary">afr_3</name>
    <name evidence="4" type="ORF">Pan14r_33650</name>
</gene>
<name>A0A5C5Y9Q7_9PLAN</name>
<feature type="domain" description="Gfo/Idh/MocA-like oxidoreductase N-terminal" evidence="2">
    <location>
        <begin position="43"/>
        <end position="160"/>
    </location>
</feature>
<dbReference type="GO" id="GO:0033712">
    <property type="term" value="F:1,5-anhydro-D-fructose reductase (1,5-anhydro-D-mannitol-forming) activity"/>
    <property type="evidence" value="ECO:0007669"/>
    <property type="project" value="UniProtKB-EC"/>
</dbReference>
<accession>A0A5C5Y9Q7</accession>
<dbReference type="OrthoDB" id="9788246at2"/>
<evidence type="ECO:0000259" key="3">
    <source>
        <dbReference type="Pfam" id="PF19051"/>
    </source>
</evidence>